<keyword evidence="4" id="KW-1185">Reference proteome</keyword>
<feature type="region of interest" description="Disordered" evidence="1">
    <location>
        <begin position="241"/>
        <end position="261"/>
    </location>
</feature>
<evidence type="ECO:0000313" key="3">
    <source>
        <dbReference type="EMBL" id="CAL1527347.1"/>
    </source>
</evidence>
<evidence type="ECO:0000313" key="4">
    <source>
        <dbReference type="Proteomes" id="UP001497497"/>
    </source>
</evidence>
<dbReference type="SUPFAM" id="SSF52949">
    <property type="entry name" value="Macro domain-like"/>
    <property type="match status" value="1"/>
</dbReference>
<evidence type="ECO:0000259" key="2">
    <source>
        <dbReference type="PROSITE" id="PS51154"/>
    </source>
</evidence>
<dbReference type="SMART" id="SM00506">
    <property type="entry name" value="A1pp"/>
    <property type="match status" value="1"/>
</dbReference>
<evidence type="ECO:0000256" key="1">
    <source>
        <dbReference type="SAM" id="MobiDB-lite"/>
    </source>
</evidence>
<accession>A0AAV2H3H5</accession>
<dbReference type="InterPro" id="IPR043472">
    <property type="entry name" value="Macro_dom-like"/>
</dbReference>
<dbReference type="Pfam" id="PF01661">
    <property type="entry name" value="Macro"/>
    <property type="match status" value="1"/>
</dbReference>
<feature type="region of interest" description="Disordered" evidence="1">
    <location>
        <begin position="143"/>
        <end position="167"/>
    </location>
</feature>
<comment type="caution">
    <text evidence="3">The sequence shown here is derived from an EMBL/GenBank/DDBJ whole genome shotgun (WGS) entry which is preliminary data.</text>
</comment>
<dbReference type="PANTHER" id="PTHR11106">
    <property type="entry name" value="GANGLIOSIDE INDUCED DIFFERENTIATION ASSOCIATED PROTEIN 2-RELATED"/>
    <property type="match status" value="1"/>
</dbReference>
<reference evidence="3 4" key="1">
    <citation type="submission" date="2024-04" db="EMBL/GenBank/DDBJ databases">
        <authorList>
            <consortium name="Genoscope - CEA"/>
            <person name="William W."/>
        </authorList>
    </citation>
    <scope>NUCLEOTIDE SEQUENCE [LARGE SCALE GENOMIC DNA]</scope>
</reference>
<name>A0AAV2H3H5_LYMST</name>
<dbReference type="PROSITE" id="PS51154">
    <property type="entry name" value="MACRO"/>
    <property type="match status" value="1"/>
</dbReference>
<dbReference type="InterPro" id="IPR002589">
    <property type="entry name" value="Macro_dom"/>
</dbReference>
<gene>
    <name evidence="3" type="ORF">GSLYS_00001524001</name>
</gene>
<dbReference type="EMBL" id="CAXITT010000016">
    <property type="protein sequence ID" value="CAL1527347.1"/>
    <property type="molecule type" value="Genomic_DNA"/>
</dbReference>
<dbReference type="Gene3D" id="3.40.220.10">
    <property type="entry name" value="Leucine Aminopeptidase, subunit E, domain 1"/>
    <property type="match status" value="1"/>
</dbReference>
<proteinExistence type="predicted"/>
<feature type="compositionally biased region" description="Low complexity" evidence="1">
    <location>
        <begin position="241"/>
        <end position="259"/>
    </location>
</feature>
<sequence>MENFDLMESTEKTIDSDYDVEVFRVKKQHFQAAKKYLVCLNLAKYSLEKGDEFEITLNKTSDRSIISQIKEFTAVEIPISNYEWSLSAMNIVSENYLNVHFISSRSTLLLYGLKREVSSAKIDLLAQLGIPDEIDQEMTDGTAKSFGRKAPCGQSSQERDSNITQTKSYTLNDKRINSYDGNVSSPVESISVDSISEESIFIDSISVDSIPVESIFIDGISVDSTPVESIFIDSISVDSSSVESNPVESSTPVESPTPIESRENVERISVKTALSHRRNKETSNTSELELLHVLKQTRAQFYTGSKTNLKVYARKENITKLDTDIIVNGTNRHLKHDDGIAKAIASAAGRSLVNECNSHITTYGPLDVTDVFVSNGGLLGAKFVMHAVGPKWKAYADKHQCLTDLRRTVVRCLVEASRKQQASIALPSISADIFKYPKNYVLNATWRPSKVLMPLLII</sequence>
<protein>
    <recommendedName>
        <fullName evidence="2">Macro domain-containing protein</fullName>
    </recommendedName>
</protein>
<organism evidence="3 4">
    <name type="scientific">Lymnaea stagnalis</name>
    <name type="common">Great pond snail</name>
    <name type="synonym">Helix stagnalis</name>
    <dbReference type="NCBI Taxonomy" id="6523"/>
    <lineage>
        <taxon>Eukaryota</taxon>
        <taxon>Metazoa</taxon>
        <taxon>Spiralia</taxon>
        <taxon>Lophotrochozoa</taxon>
        <taxon>Mollusca</taxon>
        <taxon>Gastropoda</taxon>
        <taxon>Heterobranchia</taxon>
        <taxon>Euthyneura</taxon>
        <taxon>Panpulmonata</taxon>
        <taxon>Hygrophila</taxon>
        <taxon>Lymnaeoidea</taxon>
        <taxon>Lymnaeidae</taxon>
        <taxon>Lymnaea</taxon>
    </lineage>
</organism>
<dbReference type="Proteomes" id="UP001497497">
    <property type="component" value="Unassembled WGS sequence"/>
</dbReference>
<dbReference type="AlphaFoldDB" id="A0AAV2H3H5"/>
<feature type="domain" description="Macro" evidence="2">
    <location>
        <begin position="298"/>
        <end position="458"/>
    </location>
</feature>